<evidence type="ECO:0000256" key="5">
    <source>
        <dbReference type="PROSITE-ProRule" id="PRU00335"/>
    </source>
</evidence>
<keyword evidence="8" id="KW-1185">Reference proteome</keyword>
<feature type="domain" description="HTH tetR-type" evidence="6">
    <location>
        <begin position="10"/>
        <end position="70"/>
    </location>
</feature>
<evidence type="ECO:0000256" key="3">
    <source>
        <dbReference type="ARBA" id="ARBA00023125"/>
    </source>
</evidence>
<organism evidence="7 8">
    <name type="scientific">Nocardiopsis aegyptia</name>
    <dbReference type="NCBI Taxonomy" id="220378"/>
    <lineage>
        <taxon>Bacteria</taxon>
        <taxon>Bacillati</taxon>
        <taxon>Actinomycetota</taxon>
        <taxon>Actinomycetes</taxon>
        <taxon>Streptosporangiales</taxon>
        <taxon>Nocardiopsidaceae</taxon>
        <taxon>Nocardiopsis</taxon>
    </lineage>
</organism>
<dbReference type="InterPro" id="IPR023772">
    <property type="entry name" value="DNA-bd_HTH_TetR-type_CS"/>
</dbReference>
<dbReference type="PANTHER" id="PTHR30055:SF229">
    <property type="entry name" value="HTH-TYPE TRANSCRIPTIONAL REPRESSOR RV1474C"/>
    <property type="match status" value="1"/>
</dbReference>
<dbReference type="RefSeq" id="WP_179826125.1">
    <property type="nucleotide sequence ID" value="NZ_JACCFS010000001.1"/>
</dbReference>
<evidence type="ECO:0000256" key="4">
    <source>
        <dbReference type="ARBA" id="ARBA00023163"/>
    </source>
</evidence>
<dbReference type="AlphaFoldDB" id="A0A7Z0JCC1"/>
<dbReference type="GO" id="GO:0000976">
    <property type="term" value="F:transcription cis-regulatory region binding"/>
    <property type="evidence" value="ECO:0007669"/>
    <property type="project" value="TreeGrafter"/>
</dbReference>
<evidence type="ECO:0000313" key="8">
    <source>
        <dbReference type="Proteomes" id="UP000572051"/>
    </source>
</evidence>
<dbReference type="Gene3D" id="1.10.357.10">
    <property type="entry name" value="Tetracycline Repressor, domain 2"/>
    <property type="match status" value="1"/>
</dbReference>
<reference evidence="7 8" key="1">
    <citation type="submission" date="2020-07" db="EMBL/GenBank/DDBJ databases">
        <title>Sequencing the genomes of 1000 actinobacteria strains.</title>
        <authorList>
            <person name="Klenk H.-P."/>
        </authorList>
    </citation>
    <scope>NUCLEOTIDE SEQUENCE [LARGE SCALE GENOMIC DNA]</scope>
    <source>
        <strain evidence="7 8">DSM 44442</strain>
    </source>
</reference>
<dbReference type="PANTHER" id="PTHR30055">
    <property type="entry name" value="HTH-TYPE TRANSCRIPTIONAL REGULATOR RUTR"/>
    <property type="match status" value="1"/>
</dbReference>
<gene>
    <name evidence="7" type="ORF">HNR10_004185</name>
</gene>
<dbReference type="SUPFAM" id="SSF48498">
    <property type="entry name" value="Tetracyclin repressor-like, C-terminal domain"/>
    <property type="match status" value="1"/>
</dbReference>
<dbReference type="InterPro" id="IPR001647">
    <property type="entry name" value="HTH_TetR"/>
</dbReference>
<dbReference type="SUPFAM" id="SSF46689">
    <property type="entry name" value="Homeodomain-like"/>
    <property type="match status" value="1"/>
</dbReference>
<proteinExistence type="predicted"/>
<evidence type="ECO:0000259" key="6">
    <source>
        <dbReference type="PROSITE" id="PS50977"/>
    </source>
</evidence>
<feature type="DNA-binding region" description="H-T-H motif" evidence="5">
    <location>
        <begin position="33"/>
        <end position="52"/>
    </location>
</feature>
<dbReference type="InterPro" id="IPR039538">
    <property type="entry name" value="BetI_C"/>
</dbReference>
<evidence type="ECO:0000256" key="2">
    <source>
        <dbReference type="ARBA" id="ARBA00023015"/>
    </source>
</evidence>
<comment type="caution">
    <text evidence="7">The sequence shown here is derived from an EMBL/GenBank/DDBJ whole genome shotgun (WGS) entry which is preliminary data.</text>
</comment>
<dbReference type="PROSITE" id="PS50977">
    <property type="entry name" value="HTH_TETR_2"/>
    <property type="match status" value="1"/>
</dbReference>
<accession>A0A7Z0JCC1</accession>
<evidence type="ECO:0000313" key="7">
    <source>
        <dbReference type="EMBL" id="NYJ36304.1"/>
    </source>
</evidence>
<dbReference type="InterPro" id="IPR009057">
    <property type="entry name" value="Homeodomain-like_sf"/>
</dbReference>
<dbReference type="GO" id="GO:0003700">
    <property type="term" value="F:DNA-binding transcription factor activity"/>
    <property type="evidence" value="ECO:0007669"/>
    <property type="project" value="TreeGrafter"/>
</dbReference>
<sequence>MPRVTEAYLAERREHILSSAATCFAREGFHRTSMRDVIAEAGLSPGAVYHYFRGKHDIIAAISLDAVTAVGGAVRASVGRGQSLPELVAGLPTAIEALDRADDRTRLAVQAWGEALRDPALGAALREGVDGVLDALRERVDLAREAGEVSADVDPHAVARVALGIVQGFILQRAWDPEVTAADYGRGASAVVGGLLAP</sequence>
<dbReference type="InterPro" id="IPR036271">
    <property type="entry name" value="Tet_transcr_reg_TetR-rel_C_sf"/>
</dbReference>
<dbReference type="EMBL" id="JACCFS010000001">
    <property type="protein sequence ID" value="NYJ36304.1"/>
    <property type="molecule type" value="Genomic_DNA"/>
</dbReference>
<name>A0A7Z0JCC1_9ACTN</name>
<keyword evidence="4" id="KW-0804">Transcription</keyword>
<dbReference type="PROSITE" id="PS01081">
    <property type="entry name" value="HTH_TETR_1"/>
    <property type="match status" value="1"/>
</dbReference>
<dbReference type="InterPro" id="IPR050109">
    <property type="entry name" value="HTH-type_TetR-like_transc_reg"/>
</dbReference>
<dbReference type="Pfam" id="PF13977">
    <property type="entry name" value="TetR_C_6"/>
    <property type="match status" value="1"/>
</dbReference>
<evidence type="ECO:0000256" key="1">
    <source>
        <dbReference type="ARBA" id="ARBA00022491"/>
    </source>
</evidence>
<keyword evidence="3 5" id="KW-0238">DNA-binding</keyword>
<protein>
    <submittedName>
        <fullName evidence="7">AcrR family transcriptional regulator</fullName>
    </submittedName>
</protein>
<keyword evidence="2" id="KW-0805">Transcription regulation</keyword>
<dbReference type="Proteomes" id="UP000572051">
    <property type="component" value="Unassembled WGS sequence"/>
</dbReference>
<dbReference type="PRINTS" id="PR00455">
    <property type="entry name" value="HTHTETR"/>
</dbReference>
<dbReference type="Pfam" id="PF00440">
    <property type="entry name" value="TetR_N"/>
    <property type="match status" value="1"/>
</dbReference>
<keyword evidence="1" id="KW-0678">Repressor</keyword>